<evidence type="ECO:0000256" key="4">
    <source>
        <dbReference type="ARBA" id="ARBA00007422"/>
    </source>
</evidence>
<comment type="catalytic activity">
    <reaction evidence="9 10">
        <text>D-glyceraldehyde 3-phosphate = dihydroxyacetone phosphate</text>
        <dbReference type="Rhea" id="RHEA:18585"/>
        <dbReference type="ChEBI" id="CHEBI:57642"/>
        <dbReference type="ChEBI" id="CHEBI:59776"/>
        <dbReference type="EC" id="5.3.1.1"/>
    </reaction>
</comment>
<keyword evidence="6 9" id="KW-0963">Cytoplasm</keyword>
<dbReference type="CDD" id="cd00311">
    <property type="entry name" value="TIM"/>
    <property type="match status" value="1"/>
</dbReference>
<evidence type="ECO:0000313" key="11">
    <source>
        <dbReference type="EMBL" id="TWF46351.1"/>
    </source>
</evidence>
<evidence type="ECO:0000256" key="6">
    <source>
        <dbReference type="ARBA" id="ARBA00022490"/>
    </source>
</evidence>
<dbReference type="HAMAP" id="MF_00147_B">
    <property type="entry name" value="TIM_B"/>
    <property type="match status" value="1"/>
</dbReference>
<evidence type="ECO:0000256" key="2">
    <source>
        <dbReference type="ARBA" id="ARBA00004680"/>
    </source>
</evidence>
<feature type="binding site" evidence="9">
    <location>
        <position position="216"/>
    </location>
    <ligand>
        <name>substrate</name>
    </ligand>
</feature>
<dbReference type="PANTHER" id="PTHR21139:SF42">
    <property type="entry name" value="TRIOSEPHOSPHATE ISOMERASE"/>
    <property type="match status" value="1"/>
</dbReference>
<dbReference type="UniPathway" id="UPA01066"/>
<evidence type="ECO:0000256" key="1">
    <source>
        <dbReference type="ARBA" id="ARBA00000148"/>
    </source>
</evidence>
<dbReference type="Gene3D" id="3.20.20.70">
    <property type="entry name" value="Aldolase class I"/>
    <property type="match status" value="1"/>
</dbReference>
<evidence type="ECO:0000313" key="12">
    <source>
        <dbReference type="Proteomes" id="UP000320653"/>
    </source>
</evidence>
<dbReference type="Pfam" id="PF00121">
    <property type="entry name" value="TIM"/>
    <property type="match status" value="1"/>
</dbReference>
<comment type="caution">
    <text evidence="11">The sequence shown here is derived from an EMBL/GenBank/DDBJ whole genome shotgun (WGS) entry which is preliminary data.</text>
</comment>
<reference evidence="11 12" key="1">
    <citation type="submission" date="2019-06" db="EMBL/GenBank/DDBJ databases">
        <title>Sorghum-associated microbial communities from plants grown in Nebraska, USA.</title>
        <authorList>
            <person name="Schachtman D."/>
        </authorList>
    </citation>
    <scope>NUCLEOTIDE SEQUENCE [LARGE SCALE GENOMIC DNA]</scope>
    <source>
        <strain evidence="11 12">1225</strain>
    </source>
</reference>
<dbReference type="EC" id="5.3.1.1" evidence="9 10"/>
<proteinExistence type="inferred from homology"/>
<dbReference type="InterPro" id="IPR022896">
    <property type="entry name" value="TrioseP_Isoase_bac/euk"/>
</dbReference>
<dbReference type="Proteomes" id="UP000320653">
    <property type="component" value="Unassembled WGS sequence"/>
</dbReference>
<keyword evidence="5 9" id="KW-0312">Gluconeogenesis</keyword>
<dbReference type="UniPathway" id="UPA00138"/>
<dbReference type="NCBIfam" id="TIGR00419">
    <property type="entry name" value="tim"/>
    <property type="match status" value="1"/>
</dbReference>
<dbReference type="RefSeq" id="WP_145643293.1">
    <property type="nucleotide sequence ID" value="NZ_VIWP01000015.1"/>
</dbReference>
<evidence type="ECO:0000256" key="7">
    <source>
        <dbReference type="ARBA" id="ARBA00023152"/>
    </source>
</evidence>
<dbReference type="PROSITE" id="PS00171">
    <property type="entry name" value="TIM_1"/>
    <property type="match status" value="1"/>
</dbReference>
<protein>
    <recommendedName>
        <fullName evidence="9 10">Triosephosphate isomerase</fullName>
        <shortName evidence="9">TIM</shortName>
        <shortName evidence="9">TPI</shortName>
        <ecNumber evidence="9 10">5.3.1.1</ecNumber>
    </recommendedName>
    <alternativeName>
        <fullName evidence="9">Triose-phosphate isomerase</fullName>
    </alternativeName>
</protein>
<comment type="similarity">
    <text evidence="4 9 10">Belongs to the triosephosphate isomerase family.</text>
</comment>
<comment type="subcellular location">
    <subcellularLocation>
        <location evidence="9 10">Cytoplasm</location>
    </subcellularLocation>
</comment>
<dbReference type="PANTHER" id="PTHR21139">
    <property type="entry name" value="TRIOSEPHOSPHATE ISOMERASE"/>
    <property type="match status" value="1"/>
</dbReference>
<dbReference type="GO" id="GO:0006094">
    <property type="term" value="P:gluconeogenesis"/>
    <property type="evidence" value="ECO:0007669"/>
    <property type="project" value="UniProtKB-UniRule"/>
</dbReference>
<dbReference type="AlphaFoldDB" id="A0A561Q7M4"/>
<organism evidence="11 12">
    <name type="scientific">Neorhizobium alkalisoli</name>
    <dbReference type="NCBI Taxonomy" id="528178"/>
    <lineage>
        <taxon>Bacteria</taxon>
        <taxon>Pseudomonadati</taxon>
        <taxon>Pseudomonadota</taxon>
        <taxon>Alphaproteobacteria</taxon>
        <taxon>Hyphomicrobiales</taxon>
        <taxon>Rhizobiaceae</taxon>
        <taxon>Rhizobium/Agrobacterium group</taxon>
        <taxon>Neorhizobium</taxon>
    </lineage>
</organism>
<evidence type="ECO:0000256" key="9">
    <source>
        <dbReference type="HAMAP-Rule" id="MF_00147"/>
    </source>
</evidence>
<dbReference type="OrthoDB" id="9809429at2"/>
<comment type="pathway">
    <text evidence="2 9 10">Carbohydrate degradation; glycolysis; D-glyceraldehyde 3-phosphate from glycerone phosphate: step 1/1.</text>
</comment>
<dbReference type="UniPathway" id="UPA00109">
    <property type="reaction ID" value="UER00189"/>
</dbReference>
<feature type="active site" description="Proton acceptor" evidence="9">
    <location>
        <position position="170"/>
    </location>
</feature>
<evidence type="ECO:0000256" key="8">
    <source>
        <dbReference type="ARBA" id="ARBA00023235"/>
    </source>
</evidence>
<dbReference type="PROSITE" id="PS51440">
    <property type="entry name" value="TIM_2"/>
    <property type="match status" value="1"/>
</dbReference>
<dbReference type="GO" id="GO:0006096">
    <property type="term" value="P:glycolytic process"/>
    <property type="evidence" value="ECO:0007669"/>
    <property type="project" value="UniProtKB-UniRule"/>
</dbReference>
<dbReference type="FunFam" id="3.20.20.70:FF:000016">
    <property type="entry name" value="Triosephosphate isomerase"/>
    <property type="match status" value="1"/>
</dbReference>
<dbReference type="GO" id="GO:0046166">
    <property type="term" value="P:glyceraldehyde-3-phosphate biosynthetic process"/>
    <property type="evidence" value="ECO:0007669"/>
    <property type="project" value="TreeGrafter"/>
</dbReference>
<evidence type="ECO:0000256" key="5">
    <source>
        <dbReference type="ARBA" id="ARBA00022432"/>
    </source>
</evidence>
<keyword evidence="7 9" id="KW-0324">Glycolysis</keyword>
<dbReference type="InterPro" id="IPR000652">
    <property type="entry name" value="Triosephosphate_isomerase"/>
</dbReference>
<name>A0A561Q7M4_9HYPH</name>
<feature type="binding site" evidence="9">
    <location>
        <position position="176"/>
    </location>
    <ligand>
        <name>substrate</name>
    </ligand>
</feature>
<comment type="pathway">
    <text evidence="9 10">Carbohydrate biosynthesis; gluconeogenesis.</text>
</comment>
<comment type="subunit">
    <text evidence="9 10">Homodimer.</text>
</comment>
<dbReference type="InterPro" id="IPR020861">
    <property type="entry name" value="Triosephosphate_isomerase_AS"/>
</dbReference>
<dbReference type="EMBL" id="VIWP01000015">
    <property type="protein sequence ID" value="TWF46351.1"/>
    <property type="molecule type" value="Genomic_DNA"/>
</dbReference>
<evidence type="ECO:0000256" key="10">
    <source>
        <dbReference type="RuleBase" id="RU363013"/>
    </source>
</evidence>
<dbReference type="GO" id="GO:0004807">
    <property type="term" value="F:triose-phosphate isomerase activity"/>
    <property type="evidence" value="ECO:0007669"/>
    <property type="project" value="UniProtKB-UniRule"/>
</dbReference>
<gene>
    <name evidence="9" type="primary">tpiA</name>
    <name evidence="11" type="ORF">FHW37_11547</name>
</gene>
<evidence type="ECO:0000256" key="3">
    <source>
        <dbReference type="ARBA" id="ARBA00004939"/>
    </source>
</evidence>
<accession>A0A561Q7M4</accession>
<comment type="catalytic activity">
    <reaction evidence="1">
        <text>L-erythrulose 1-phosphate = D-erythrulose 4-phosphate</text>
        <dbReference type="Rhea" id="RHEA:49588"/>
        <dbReference type="ChEBI" id="CHEBI:58002"/>
        <dbReference type="ChEBI" id="CHEBI:90796"/>
        <dbReference type="EC" id="5.3.1.33"/>
    </reaction>
</comment>
<keyword evidence="12" id="KW-1185">Reference proteome</keyword>
<dbReference type="InterPro" id="IPR035990">
    <property type="entry name" value="TIM_sf"/>
</dbReference>
<comment type="function">
    <text evidence="9">Involved in the gluconeogenesis. Catalyzes stereospecifically the conversion of dihydroxyacetone phosphate (DHAP) to D-glyceraldehyde-3-phosphate (G3P).</text>
</comment>
<feature type="active site" description="Electrophile" evidence="9">
    <location>
        <position position="100"/>
    </location>
</feature>
<dbReference type="GO" id="GO:0005829">
    <property type="term" value="C:cytosol"/>
    <property type="evidence" value="ECO:0007669"/>
    <property type="project" value="TreeGrafter"/>
</dbReference>
<keyword evidence="8 9" id="KW-0413">Isomerase</keyword>
<dbReference type="InterPro" id="IPR013785">
    <property type="entry name" value="Aldolase_TIM"/>
</dbReference>
<feature type="binding site" evidence="9">
    <location>
        <begin position="12"/>
        <end position="14"/>
    </location>
    <ligand>
        <name>substrate</name>
    </ligand>
</feature>
<comment type="pathway">
    <text evidence="3">Carbohydrate metabolism; erythritol degradation.</text>
</comment>
<feature type="binding site" evidence="9">
    <location>
        <begin position="237"/>
        <end position="238"/>
    </location>
    <ligand>
        <name>substrate</name>
    </ligand>
</feature>
<sequence length="263" mass="27927">MTPDVRPLIAGNWKMNGTRDALSEIKAMADGILHSDLVDHVDALICPPSTLLYVATAICTDSPLMVGAQDCHQKQSGSHTGDISAEMIADCFGTHVILGHSERRTDHGESDHLVRLKVEAAHEAGLTAIVCVGETANQRDAYETLDVLMRQLMGSIPESATADNTVVAYEPLWAIGTGLTPTTGDIGVAHAFMRDELKRRLGREEGGAMRLLYGGSVKPENALALMSVDNVDGALIGGASLKASEFLAIYSVYEQLAAASLQG</sequence>
<dbReference type="GO" id="GO:0019563">
    <property type="term" value="P:glycerol catabolic process"/>
    <property type="evidence" value="ECO:0007669"/>
    <property type="project" value="TreeGrafter"/>
</dbReference>
<dbReference type="SUPFAM" id="SSF51351">
    <property type="entry name" value="Triosephosphate isomerase (TIM)"/>
    <property type="match status" value="1"/>
</dbReference>